<feature type="domain" description="Protein export membrane protein SecD/SecF C-terminal" evidence="10">
    <location>
        <begin position="116"/>
        <end position="174"/>
    </location>
</feature>
<evidence type="ECO:0000256" key="8">
    <source>
        <dbReference type="ARBA" id="ARBA00023136"/>
    </source>
</evidence>
<dbReference type="AlphaFoldDB" id="A0A081BNW1"/>
<dbReference type="SUPFAM" id="SSF82866">
    <property type="entry name" value="Multidrug efflux transporter AcrB transmembrane domain"/>
    <property type="match status" value="2"/>
</dbReference>
<dbReference type="HAMAP" id="MF_01464_B">
    <property type="entry name" value="SecF_B"/>
    <property type="match status" value="1"/>
</dbReference>
<dbReference type="PRINTS" id="PR01755">
    <property type="entry name" value="SECFTRNLCASE"/>
</dbReference>
<feature type="transmembrane region" description="Helical" evidence="9">
    <location>
        <begin position="165"/>
        <end position="198"/>
    </location>
</feature>
<evidence type="ECO:0000256" key="7">
    <source>
        <dbReference type="ARBA" id="ARBA00023010"/>
    </source>
</evidence>
<evidence type="ECO:0000313" key="12">
    <source>
        <dbReference type="Proteomes" id="UP000030700"/>
    </source>
</evidence>
<feature type="domain" description="Protein export membrane protein SecD/SecF C-terminal" evidence="10">
    <location>
        <begin position="186"/>
        <end position="340"/>
    </location>
</feature>
<feature type="transmembrane region" description="Helical" evidence="9">
    <location>
        <begin position="142"/>
        <end position="159"/>
    </location>
</feature>
<keyword evidence="4 9" id="KW-0812">Transmembrane</keyword>
<gene>
    <name evidence="9" type="primary">secF</name>
    <name evidence="11" type="ORF">U14_03324</name>
</gene>
<keyword evidence="8 9" id="KW-0472">Membrane</keyword>
<dbReference type="Pfam" id="PF02355">
    <property type="entry name" value="SecD_SecF_C"/>
    <property type="match status" value="2"/>
</dbReference>
<dbReference type="NCBIfam" id="TIGR00966">
    <property type="entry name" value="transloc_SecF"/>
    <property type="match status" value="1"/>
</dbReference>
<comment type="similarity">
    <text evidence="9">Belongs to the SecD/SecF family. SecF subfamily.</text>
</comment>
<evidence type="ECO:0000256" key="6">
    <source>
        <dbReference type="ARBA" id="ARBA00022989"/>
    </source>
</evidence>
<evidence type="ECO:0000259" key="10">
    <source>
        <dbReference type="Pfam" id="PF02355"/>
    </source>
</evidence>
<dbReference type="InterPro" id="IPR022646">
    <property type="entry name" value="SecD/SecF_CS"/>
</dbReference>
<keyword evidence="7 9" id="KW-0811">Translocation</keyword>
<evidence type="ECO:0000256" key="5">
    <source>
        <dbReference type="ARBA" id="ARBA00022927"/>
    </source>
</evidence>
<dbReference type="InterPro" id="IPR022813">
    <property type="entry name" value="SecD/SecF_arch_bac"/>
</dbReference>
<protein>
    <recommendedName>
        <fullName evidence="9">Protein-export membrane protein SecF</fullName>
    </recommendedName>
</protein>
<evidence type="ECO:0000256" key="1">
    <source>
        <dbReference type="ARBA" id="ARBA00004651"/>
    </source>
</evidence>
<dbReference type="InterPro" id="IPR005665">
    <property type="entry name" value="SecF_bac"/>
</dbReference>
<organism evidence="11">
    <name type="scientific">Candidatus Moduliflexus flocculans</name>
    <dbReference type="NCBI Taxonomy" id="1499966"/>
    <lineage>
        <taxon>Bacteria</taxon>
        <taxon>Candidatus Moduliflexota</taxon>
        <taxon>Candidatus Moduliflexia</taxon>
        <taxon>Candidatus Moduliflexales</taxon>
        <taxon>Candidatus Moduliflexaceae</taxon>
    </lineage>
</organism>
<evidence type="ECO:0000256" key="2">
    <source>
        <dbReference type="ARBA" id="ARBA00022448"/>
    </source>
</evidence>
<evidence type="ECO:0000256" key="3">
    <source>
        <dbReference type="ARBA" id="ARBA00022475"/>
    </source>
</evidence>
<dbReference type="GO" id="GO:0065002">
    <property type="term" value="P:intracellular protein transmembrane transport"/>
    <property type="evidence" value="ECO:0007669"/>
    <property type="project" value="UniProtKB-UniRule"/>
</dbReference>
<evidence type="ECO:0000256" key="4">
    <source>
        <dbReference type="ARBA" id="ARBA00022692"/>
    </source>
</evidence>
<name>A0A081BNW1_9BACT</name>
<dbReference type="GO" id="GO:0043952">
    <property type="term" value="P:protein transport by the Sec complex"/>
    <property type="evidence" value="ECO:0007669"/>
    <property type="project" value="UniProtKB-UniRule"/>
</dbReference>
<feature type="transmembrane region" description="Helical" evidence="9">
    <location>
        <begin position="287"/>
        <end position="305"/>
    </location>
</feature>
<reference evidence="11" key="1">
    <citation type="journal article" date="2015" name="PeerJ">
        <title>First genomic representation of candidate bacterial phylum KSB3 points to enhanced environmental sensing as a trigger of wastewater bulking.</title>
        <authorList>
            <person name="Sekiguchi Y."/>
            <person name="Ohashi A."/>
            <person name="Parks D.H."/>
            <person name="Yamauchi T."/>
            <person name="Tyson G.W."/>
            <person name="Hugenholtz P."/>
        </authorList>
    </citation>
    <scope>NUCLEOTIDE SEQUENCE [LARGE SCALE GENOMIC DNA]</scope>
</reference>
<dbReference type="PANTHER" id="PTHR30081:SF8">
    <property type="entry name" value="PROTEIN TRANSLOCASE SUBUNIT SECF"/>
    <property type="match status" value="1"/>
</dbReference>
<feature type="transmembrane region" description="Helical" evidence="9">
    <location>
        <begin position="16"/>
        <end position="35"/>
    </location>
</feature>
<keyword evidence="3 9" id="KW-1003">Cell membrane</keyword>
<dbReference type="Proteomes" id="UP000030700">
    <property type="component" value="Unassembled WGS sequence"/>
</dbReference>
<feature type="transmembrane region" description="Helical" evidence="9">
    <location>
        <begin position="236"/>
        <end position="257"/>
    </location>
</feature>
<keyword evidence="2 9" id="KW-0813">Transport</keyword>
<dbReference type="InterPro" id="IPR022645">
    <property type="entry name" value="SecD/SecF_bac"/>
</dbReference>
<dbReference type="InterPro" id="IPR048634">
    <property type="entry name" value="SecD_SecF_C"/>
</dbReference>
<dbReference type="Gene3D" id="1.20.1640.10">
    <property type="entry name" value="Multidrug efflux transporter AcrB transmembrane domain"/>
    <property type="match status" value="1"/>
</dbReference>
<dbReference type="GO" id="GO:0015450">
    <property type="term" value="F:protein-transporting ATPase activity"/>
    <property type="evidence" value="ECO:0007669"/>
    <property type="project" value="InterPro"/>
</dbReference>
<evidence type="ECO:0000256" key="9">
    <source>
        <dbReference type="HAMAP-Rule" id="MF_01464"/>
    </source>
</evidence>
<dbReference type="NCBIfam" id="TIGR00916">
    <property type="entry name" value="2A0604s01"/>
    <property type="match status" value="1"/>
</dbReference>
<dbReference type="HOGENOM" id="CLU_050012_0_1_0"/>
<keyword evidence="5 9" id="KW-0653">Protein transport</keyword>
<feature type="transmembrane region" description="Helical" evidence="9">
    <location>
        <begin position="311"/>
        <end position="338"/>
    </location>
</feature>
<dbReference type="GO" id="GO:0005886">
    <property type="term" value="C:plasma membrane"/>
    <property type="evidence" value="ECO:0007669"/>
    <property type="project" value="UniProtKB-SubCell"/>
</dbReference>
<comment type="caution">
    <text evidence="9">Lacks conserved residue(s) required for the propagation of feature annotation.</text>
</comment>
<proteinExistence type="inferred from homology"/>
<accession>A0A081BNW1</accession>
<dbReference type="PANTHER" id="PTHR30081">
    <property type="entry name" value="PROTEIN-EXPORT MEMBRANE PROTEIN SEC"/>
    <property type="match status" value="1"/>
</dbReference>
<dbReference type="EMBL" id="DF820458">
    <property type="protein sequence ID" value="GAK52077.1"/>
    <property type="molecule type" value="Genomic_DNA"/>
</dbReference>
<evidence type="ECO:0000313" key="11">
    <source>
        <dbReference type="EMBL" id="GAK52077.1"/>
    </source>
</evidence>
<keyword evidence="12" id="KW-1185">Reference proteome</keyword>
<keyword evidence="6 9" id="KW-1133">Transmembrane helix</keyword>
<dbReference type="STRING" id="1499966.U14_03324"/>
<dbReference type="InterPro" id="IPR055344">
    <property type="entry name" value="SecD_SecF_C_bact"/>
</dbReference>
<comment type="function">
    <text evidence="9">Part of the Sec protein translocase complex. Interacts with the SecYEG preprotein conducting channel. SecDF uses the proton motive force (PMF) to complete protein translocation after the ATP-dependent function of SecA.</text>
</comment>
<comment type="subcellular location">
    <subcellularLocation>
        <location evidence="1 9">Cell membrane</location>
        <topology evidence="1 9">Multi-pass membrane protein</topology>
    </subcellularLocation>
</comment>
<sequence length="350" mass="38038">MERQQKFNFDFIGNRMTAFVVSIVLIVLGIGSVIVKGGLNFGIDFVGGTLVEVKFTDTTDIDAVRKAIADAGFANASIQRLGEENVFLIRVQLTKGSATESGEDEGKKITAALSAKFGDNSFETNRIEQIGPQVGGELWRSAQLAMLFMLAGMVLYISWRFEAKFALPVAVIAVLIIGLSSWNIALTLVIILGIAAVLAASIYFEYHYALAAIIALIHDVLITIGALSLTNRELTLPVVAAILTIIGYSVNDTIVVFDRIRENVRLMTKQTPEEVLNASINQTLSRTFLTSLTTLFVIVVLYLAGGNSINSFAFALLVGITIGTYSSIFVATPILYIWNQRVKGGIFRRA</sequence>
<dbReference type="Pfam" id="PF07549">
    <property type="entry name" value="Sec_GG"/>
    <property type="match status" value="1"/>
</dbReference>
<comment type="subunit">
    <text evidence="9">Forms a complex with SecD. Part of the essential Sec protein translocation apparatus which comprises SecA, SecYEG and auxiliary proteins SecDF. Other proteins may also be involved.</text>
</comment>
<feature type="transmembrane region" description="Helical" evidence="9">
    <location>
        <begin position="210"/>
        <end position="230"/>
    </location>
</feature>
<dbReference type="GO" id="GO:0006605">
    <property type="term" value="P:protein targeting"/>
    <property type="evidence" value="ECO:0007669"/>
    <property type="project" value="UniProtKB-UniRule"/>
</dbReference>